<protein>
    <submittedName>
        <fullName evidence="1">Uncharacterized protein</fullName>
    </submittedName>
</protein>
<dbReference type="RefSeq" id="WP_220196460.1">
    <property type="nucleotide sequence ID" value="NZ_BNJF01000002.1"/>
</dbReference>
<dbReference type="EMBL" id="BNJF01000002">
    <property type="protein sequence ID" value="GHO47168.1"/>
    <property type="molecule type" value="Genomic_DNA"/>
</dbReference>
<keyword evidence="2" id="KW-1185">Reference proteome</keyword>
<dbReference type="Proteomes" id="UP000612362">
    <property type="component" value="Unassembled WGS sequence"/>
</dbReference>
<accession>A0A8J3I4Z3</accession>
<name>A0A8J3I4Z3_9CHLR</name>
<gene>
    <name evidence="1" type="ORF">KSX_53310</name>
</gene>
<organism evidence="1 2">
    <name type="scientific">Ktedonospora formicarum</name>
    <dbReference type="NCBI Taxonomy" id="2778364"/>
    <lineage>
        <taxon>Bacteria</taxon>
        <taxon>Bacillati</taxon>
        <taxon>Chloroflexota</taxon>
        <taxon>Ktedonobacteria</taxon>
        <taxon>Ktedonobacterales</taxon>
        <taxon>Ktedonobacteraceae</taxon>
        <taxon>Ktedonospora</taxon>
    </lineage>
</organism>
<dbReference type="AlphaFoldDB" id="A0A8J3I4Z3"/>
<sequence>MILRGEVQIRNDEPNLLCSSIMPVQAVEEEMNRERHHLWLTLVRSGTDEVSISNDIMKVQELRQRLQAHPGRDQYDILVTSGEWEVRLTPGENTVKYTLQLHTALETILGPHSLKVQKLE</sequence>
<reference evidence="1" key="1">
    <citation type="submission" date="2020-10" db="EMBL/GenBank/DDBJ databases">
        <title>Taxonomic study of unclassified bacteria belonging to the class Ktedonobacteria.</title>
        <authorList>
            <person name="Yabe S."/>
            <person name="Wang C.M."/>
            <person name="Zheng Y."/>
            <person name="Sakai Y."/>
            <person name="Cavaletti L."/>
            <person name="Monciardini P."/>
            <person name="Donadio S."/>
        </authorList>
    </citation>
    <scope>NUCLEOTIDE SEQUENCE</scope>
    <source>
        <strain evidence="1">SOSP1-1</strain>
    </source>
</reference>
<evidence type="ECO:0000313" key="1">
    <source>
        <dbReference type="EMBL" id="GHO47168.1"/>
    </source>
</evidence>
<proteinExistence type="predicted"/>
<evidence type="ECO:0000313" key="2">
    <source>
        <dbReference type="Proteomes" id="UP000612362"/>
    </source>
</evidence>
<comment type="caution">
    <text evidence="1">The sequence shown here is derived from an EMBL/GenBank/DDBJ whole genome shotgun (WGS) entry which is preliminary data.</text>
</comment>